<feature type="compositionally biased region" description="Basic and acidic residues" evidence="1">
    <location>
        <begin position="20"/>
        <end position="44"/>
    </location>
</feature>
<dbReference type="OrthoDB" id="4898142at2759"/>
<gene>
    <name evidence="3" type="ORF">CDD82_1778</name>
    <name evidence="2" type="ORF">CDD82_2569</name>
</gene>
<sequence length="76" mass="8610">MRRSASRPGSDRASSMYQSHVEESRRIEDGRRSDDSAGRNERQALPHRPRAPSQSDSQSRGGYGAAYAPYERYGYM</sequence>
<comment type="caution">
    <text evidence="3">The sequence shown here is derived from an EMBL/GenBank/DDBJ whole genome shotgun (WGS) entry which is preliminary data.</text>
</comment>
<proteinExistence type="predicted"/>
<dbReference type="Proteomes" id="UP000224854">
    <property type="component" value="Unassembled WGS sequence"/>
</dbReference>
<reference evidence="3 4" key="1">
    <citation type="submission" date="2017-06" db="EMBL/GenBank/DDBJ databases">
        <title>Ant-infecting Ophiocordyceps genomes reveal a high diversity of potential behavioral manipulation genes and a possible major role for enterotoxins.</title>
        <authorList>
            <person name="De Bekker C."/>
            <person name="Evans H.C."/>
            <person name="Brachmann A."/>
            <person name="Hughes D.P."/>
        </authorList>
    </citation>
    <scope>NUCLEOTIDE SEQUENCE [LARGE SCALE GENOMIC DNA]</scope>
    <source>
        <strain evidence="3 4">1348a</strain>
    </source>
</reference>
<dbReference type="AlphaFoldDB" id="A0A2C5XAB9"/>
<protein>
    <submittedName>
        <fullName evidence="3">Uncharacterized protein</fullName>
    </submittedName>
</protein>
<evidence type="ECO:0000313" key="3">
    <source>
        <dbReference type="EMBL" id="PHH64319.1"/>
    </source>
</evidence>
<evidence type="ECO:0000313" key="2">
    <source>
        <dbReference type="EMBL" id="PHH59055.1"/>
    </source>
</evidence>
<dbReference type="EMBL" id="NJEU01001954">
    <property type="protein sequence ID" value="PHH59055.1"/>
    <property type="molecule type" value="Genomic_DNA"/>
</dbReference>
<evidence type="ECO:0000313" key="4">
    <source>
        <dbReference type="Proteomes" id="UP000224854"/>
    </source>
</evidence>
<name>A0A2C5XAB9_9HYPO</name>
<dbReference type="EMBL" id="NJEU01001564">
    <property type="protein sequence ID" value="PHH64319.1"/>
    <property type="molecule type" value="Genomic_DNA"/>
</dbReference>
<accession>A0A2C5XAB9</accession>
<feature type="region of interest" description="Disordered" evidence="1">
    <location>
        <begin position="1"/>
        <end position="65"/>
    </location>
</feature>
<organism evidence="3 4">
    <name type="scientific">Ophiocordyceps australis</name>
    <dbReference type="NCBI Taxonomy" id="1399860"/>
    <lineage>
        <taxon>Eukaryota</taxon>
        <taxon>Fungi</taxon>
        <taxon>Dikarya</taxon>
        <taxon>Ascomycota</taxon>
        <taxon>Pezizomycotina</taxon>
        <taxon>Sordariomycetes</taxon>
        <taxon>Hypocreomycetidae</taxon>
        <taxon>Hypocreales</taxon>
        <taxon>Ophiocordycipitaceae</taxon>
        <taxon>Ophiocordyceps</taxon>
    </lineage>
</organism>
<evidence type="ECO:0000256" key="1">
    <source>
        <dbReference type="SAM" id="MobiDB-lite"/>
    </source>
</evidence>
<keyword evidence="4" id="KW-1185">Reference proteome</keyword>